<keyword evidence="6" id="KW-0788">Thiol protease</keyword>
<reference evidence="10 11" key="1">
    <citation type="submission" date="2024-09" db="EMBL/GenBank/DDBJ databases">
        <title>A chromosome-level genome assembly of Gray's grenadier anchovy, Coilia grayii.</title>
        <authorList>
            <person name="Fu Z."/>
        </authorList>
    </citation>
    <scope>NUCLEOTIDE SEQUENCE [LARGE SCALE GENOMIC DNA]</scope>
    <source>
        <strain evidence="10">G4</strain>
        <tissue evidence="10">Muscle</tissue>
    </source>
</reference>
<dbReference type="PANTHER" id="PTHR12606:SF16">
    <property type="entry name" value="SENTRIN-SPECIFIC PROTEASE 3"/>
    <property type="match status" value="1"/>
</dbReference>
<dbReference type="Pfam" id="PF02902">
    <property type="entry name" value="Peptidase_C48"/>
    <property type="match status" value="1"/>
</dbReference>
<comment type="similarity">
    <text evidence="2">Belongs to the peptidase C48 family.</text>
</comment>
<evidence type="ECO:0000259" key="9">
    <source>
        <dbReference type="PROSITE" id="PS50600"/>
    </source>
</evidence>
<evidence type="ECO:0000256" key="5">
    <source>
        <dbReference type="ARBA" id="ARBA00022801"/>
    </source>
</evidence>
<evidence type="ECO:0000256" key="6">
    <source>
        <dbReference type="ARBA" id="ARBA00022807"/>
    </source>
</evidence>
<feature type="compositionally biased region" description="Polar residues" evidence="8">
    <location>
        <begin position="1"/>
        <end position="13"/>
    </location>
</feature>
<feature type="region of interest" description="Disordered" evidence="8">
    <location>
        <begin position="224"/>
        <end position="247"/>
    </location>
</feature>
<comment type="subcellular location">
    <subcellularLocation>
        <location evidence="1">Nucleus</location>
        <location evidence="1">Nucleolus</location>
    </subcellularLocation>
</comment>
<dbReference type="InterPro" id="IPR003653">
    <property type="entry name" value="Peptidase_C48_C"/>
</dbReference>
<feature type="region of interest" description="Disordered" evidence="8">
    <location>
        <begin position="1"/>
        <end position="104"/>
    </location>
</feature>
<evidence type="ECO:0000256" key="2">
    <source>
        <dbReference type="ARBA" id="ARBA00005234"/>
    </source>
</evidence>
<feature type="domain" description="Ubiquitin-like protease family profile" evidence="9">
    <location>
        <begin position="366"/>
        <end position="523"/>
    </location>
</feature>
<sequence length="554" mass="64238">MRDSSGSLAQNRWQGELPLGVGQEGNGAAGMPAGHLMDSSSPNHVSSPMHLKLGQKERVNESEYLDQETIADGRDEEEEEEEDEEEEEEEDEDEDLEEQEDEVDFEAAPWEELEGVEEWQAPHEAPMVSLTAQQLRQQQSTPPLVEEEHAQLLAGESPELQPLWSRPSLSRLRRLRRLGRLRVRSSLRSRLAQHWKTWRQRAQRMGMRGHRRVKRWRQHSAYGIRQRRDPGLSSSQSEDQMQGEAEAESRLFGLNGYRADSQSSSLVSTGDMGGQDFVPMRPRPIEMALTEEHMTCLHGILDESLQQYGSLIPIHIDDVVEKLQDIFKENFSQPHRKATVQSVIQAYQRSPGTAMVRGFRVNYKRHILTMDDLSTLYGQNWLNDQVMNMYGDLVMDSVPEKVHFFNSFFYDKLRTKGYDGVKRWTKNVDIFQKDLLLIPIHLEVHWSLVSVDIKRKAVTYFDSQRTLNKRCPKHIAKYLQAEACMKQRQDFRFGWKGFFKMNVARQNNDSDCGAFVLQYCKCLALGQPFSFSQQDMPKLRRLMYKELCHCRLSL</sequence>
<feature type="compositionally biased region" description="Acidic residues" evidence="8">
    <location>
        <begin position="74"/>
        <end position="104"/>
    </location>
</feature>
<dbReference type="EMBL" id="JBHFQA010000022">
    <property type="protein sequence ID" value="KAL2079732.1"/>
    <property type="molecule type" value="Genomic_DNA"/>
</dbReference>
<name>A0ABD1IXP6_9TELE</name>
<dbReference type="Pfam" id="PF19722">
    <property type="entry name" value="SENP3_5_N"/>
    <property type="match status" value="1"/>
</dbReference>
<dbReference type="GO" id="GO:0008234">
    <property type="term" value="F:cysteine-type peptidase activity"/>
    <property type="evidence" value="ECO:0007669"/>
    <property type="project" value="UniProtKB-KW"/>
</dbReference>
<evidence type="ECO:0000313" key="10">
    <source>
        <dbReference type="EMBL" id="KAL2079732.1"/>
    </source>
</evidence>
<evidence type="ECO:0000256" key="7">
    <source>
        <dbReference type="ARBA" id="ARBA00023242"/>
    </source>
</evidence>
<keyword evidence="7" id="KW-0539">Nucleus</keyword>
<dbReference type="GO" id="GO:0006508">
    <property type="term" value="P:proteolysis"/>
    <property type="evidence" value="ECO:0007669"/>
    <property type="project" value="UniProtKB-KW"/>
</dbReference>
<dbReference type="SUPFAM" id="SSF54001">
    <property type="entry name" value="Cysteine proteinases"/>
    <property type="match status" value="1"/>
</dbReference>
<dbReference type="PANTHER" id="PTHR12606">
    <property type="entry name" value="SENTRIN/SUMO-SPECIFIC PROTEASE"/>
    <property type="match status" value="1"/>
</dbReference>
<evidence type="ECO:0000256" key="1">
    <source>
        <dbReference type="ARBA" id="ARBA00004604"/>
    </source>
</evidence>
<proteinExistence type="inferred from homology"/>
<dbReference type="GO" id="GO:0005730">
    <property type="term" value="C:nucleolus"/>
    <property type="evidence" value="ECO:0007669"/>
    <property type="project" value="UniProtKB-SubCell"/>
</dbReference>
<keyword evidence="11" id="KW-1185">Reference proteome</keyword>
<keyword evidence="5" id="KW-0378">Hydrolase</keyword>
<dbReference type="PROSITE" id="PS50600">
    <property type="entry name" value="ULP_PROTEASE"/>
    <property type="match status" value="1"/>
</dbReference>
<dbReference type="InterPro" id="IPR038765">
    <property type="entry name" value="Papain-like_cys_pep_sf"/>
</dbReference>
<gene>
    <name evidence="10" type="ORF">ACEWY4_025476</name>
</gene>
<comment type="caution">
    <text evidence="10">The sequence shown here is derived from an EMBL/GenBank/DDBJ whole genome shotgun (WGS) entry which is preliminary data.</text>
</comment>
<evidence type="ECO:0000256" key="4">
    <source>
        <dbReference type="ARBA" id="ARBA00022786"/>
    </source>
</evidence>
<keyword evidence="4" id="KW-0833">Ubl conjugation pathway</keyword>
<evidence type="ECO:0000256" key="3">
    <source>
        <dbReference type="ARBA" id="ARBA00022670"/>
    </source>
</evidence>
<keyword evidence="3" id="KW-0645">Protease</keyword>
<organism evidence="10 11">
    <name type="scientific">Coilia grayii</name>
    <name type="common">Gray's grenadier anchovy</name>
    <dbReference type="NCBI Taxonomy" id="363190"/>
    <lineage>
        <taxon>Eukaryota</taxon>
        <taxon>Metazoa</taxon>
        <taxon>Chordata</taxon>
        <taxon>Craniata</taxon>
        <taxon>Vertebrata</taxon>
        <taxon>Euteleostomi</taxon>
        <taxon>Actinopterygii</taxon>
        <taxon>Neopterygii</taxon>
        <taxon>Teleostei</taxon>
        <taxon>Clupei</taxon>
        <taxon>Clupeiformes</taxon>
        <taxon>Clupeoidei</taxon>
        <taxon>Engraulidae</taxon>
        <taxon>Coilinae</taxon>
        <taxon>Coilia</taxon>
    </lineage>
</organism>
<evidence type="ECO:0000313" key="11">
    <source>
        <dbReference type="Proteomes" id="UP001591681"/>
    </source>
</evidence>
<dbReference type="AlphaFoldDB" id="A0ABD1IXP6"/>
<dbReference type="FunFam" id="3.40.395.10:FF:000002">
    <property type="entry name" value="Putative sentrin-specific protease 5"/>
    <property type="match status" value="1"/>
</dbReference>
<dbReference type="InterPro" id="IPR045577">
    <property type="entry name" value="SENP3_5_cons_dom"/>
</dbReference>
<accession>A0ABD1IXP6</accession>
<protein>
    <recommendedName>
        <fullName evidence="9">Ubiquitin-like protease family profile domain-containing protein</fullName>
    </recommendedName>
</protein>
<dbReference type="Proteomes" id="UP001591681">
    <property type="component" value="Unassembled WGS sequence"/>
</dbReference>
<evidence type="ECO:0000256" key="8">
    <source>
        <dbReference type="SAM" id="MobiDB-lite"/>
    </source>
</evidence>
<dbReference type="Gene3D" id="3.40.395.10">
    <property type="entry name" value="Adenoviral Proteinase, Chain A"/>
    <property type="match status" value="1"/>
</dbReference>